<proteinExistence type="predicted"/>
<organism evidence="1">
    <name type="scientific">mine drainage metagenome</name>
    <dbReference type="NCBI Taxonomy" id="410659"/>
    <lineage>
        <taxon>unclassified sequences</taxon>
        <taxon>metagenomes</taxon>
        <taxon>ecological metagenomes</taxon>
    </lineage>
</organism>
<protein>
    <submittedName>
        <fullName evidence="1">Uncharacterized protein</fullName>
    </submittedName>
</protein>
<accession>A0A1J5PGQ2</accession>
<name>A0A1J5PGQ2_9ZZZZ</name>
<reference evidence="1" key="1">
    <citation type="submission" date="2016-10" db="EMBL/GenBank/DDBJ databases">
        <title>Sequence of Gallionella enrichment culture.</title>
        <authorList>
            <person name="Poehlein A."/>
            <person name="Muehling M."/>
            <person name="Daniel R."/>
        </authorList>
    </citation>
    <scope>NUCLEOTIDE SEQUENCE</scope>
</reference>
<evidence type="ECO:0000313" key="1">
    <source>
        <dbReference type="EMBL" id="OIQ64443.1"/>
    </source>
</evidence>
<dbReference type="EMBL" id="MLJW01008111">
    <property type="protein sequence ID" value="OIQ64443.1"/>
    <property type="molecule type" value="Genomic_DNA"/>
</dbReference>
<gene>
    <name evidence="1" type="ORF">GALL_540060</name>
</gene>
<dbReference type="AlphaFoldDB" id="A0A1J5PGQ2"/>
<comment type="caution">
    <text evidence="1">The sequence shown here is derived from an EMBL/GenBank/DDBJ whole genome shotgun (WGS) entry which is preliminary data.</text>
</comment>
<sequence length="174" mass="18996">MQNQIASLMTKGIVDLLESVEVDIQNGERSAPRKGAHARRIEQLMKMLAIGEPGQVVVLRQLTDEFLLLQALHGLGNQRANIRGEARQLGFALARQTAVELQYAMVATASVNSYTRHRKGIARLEPAFMGATVPQELRVAANIFNPSRLQRAPHVANQAVPRCQAGAGGVPDER</sequence>